<dbReference type="AlphaFoldDB" id="A0A2T8I846"/>
<name>A0A2T8I846_9POAL</name>
<gene>
    <name evidence="2" type="ORF">PAHAL_8G078100</name>
</gene>
<reference evidence="2" key="1">
    <citation type="submission" date="2018-04" db="EMBL/GenBank/DDBJ databases">
        <title>WGS assembly of Panicum hallii.</title>
        <authorList>
            <person name="Lovell J."/>
            <person name="Jenkins J."/>
            <person name="Lowry D."/>
            <person name="Mamidi S."/>
            <person name="Sreedasyam A."/>
            <person name="Weng X."/>
            <person name="Barry K."/>
            <person name="Bonette J."/>
            <person name="Campitelli B."/>
            <person name="Daum C."/>
            <person name="Gordon S."/>
            <person name="Gould B."/>
            <person name="Lipzen A."/>
            <person name="Macqueen A."/>
            <person name="Palacio-Mejia J."/>
            <person name="Plott C."/>
            <person name="Shakirov E."/>
            <person name="Shu S."/>
            <person name="Yoshinaga Y."/>
            <person name="Zane M."/>
            <person name="Rokhsar D."/>
            <person name="Grimwood J."/>
            <person name="Schmutz J."/>
            <person name="Juenger T."/>
        </authorList>
    </citation>
    <scope>NUCLEOTIDE SEQUENCE [LARGE SCALE GENOMIC DNA]</scope>
    <source>
        <strain evidence="2">FIL2</strain>
    </source>
</reference>
<evidence type="ECO:0000313" key="2">
    <source>
        <dbReference type="EMBL" id="PVH33845.1"/>
    </source>
</evidence>
<accession>A0A2T8I846</accession>
<dbReference type="EMBL" id="CM008053">
    <property type="protein sequence ID" value="PVH33845.1"/>
    <property type="molecule type" value="Genomic_DNA"/>
</dbReference>
<feature type="region of interest" description="Disordered" evidence="1">
    <location>
        <begin position="56"/>
        <end position="79"/>
    </location>
</feature>
<proteinExistence type="predicted"/>
<evidence type="ECO:0000256" key="1">
    <source>
        <dbReference type="SAM" id="MobiDB-lite"/>
    </source>
</evidence>
<sequence length="79" mass="8578">MTIRSLRTCLVQLKAVPAPPNTHLRRYRSITVHGSLFSLPISFLPLTICGSSGFGSSDTTACNATVPRQREEPEPLKPG</sequence>
<feature type="compositionally biased region" description="Basic and acidic residues" evidence="1">
    <location>
        <begin position="68"/>
        <end position="79"/>
    </location>
</feature>
<organism evidence="2">
    <name type="scientific">Panicum hallii</name>
    <dbReference type="NCBI Taxonomy" id="206008"/>
    <lineage>
        <taxon>Eukaryota</taxon>
        <taxon>Viridiplantae</taxon>
        <taxon>Streptophyta</taxon>
        <taxon>Embryophyta</taxon>
        <taxon>Tracheophyta</taxon>
        <taxon>Spermatophyta</taxon>
        <taxon>Magnoliopsida</taxon>
        <taxon>Liliopsida</taxon>
        <taxon>Poales</taxon>
        <taxon>Poaceae</taxon>
        <taxon>PACMAD clade</taxon>
        <taxon>Panicoideae</taxon>
        <taxon>Panicodae</taxon>
        <taxon>Paniceae</taxon>
        <taxon>Panicinae</taxon>
        <taxon>Panicum</taxon>
        <taxon>Panicum sect. Panicum</taxon>
    </lineage>
</organism>
<dbReference type="Proteomes" id="UP000243499">
    <property type="component" value="Chromosome 8"/>
</dbReference>
<dbReference type="Gramene" id="PVH33845">
    <property type="protein sequence ID" value="PVH33845"/>
    <property type="gene ID" value="PAHAL_8G078100"/>
</dbReference>
<protein>
    <submittedName>
        <fullName evidence="2">Uncharacterized protein</fullName>
    </submittedName>
</protein>